<proteinExistence type="predicted"/>
<feature type="non-terminal residue" evidence="2">
    <location>
        <position position="1"/>
    </location>
</feature>
<feature type="region of interest" description="Disordered" evidence="1">
    <location>
        <begin position="1"/>
        <end position="38"/>
    </location>
</feature>
<dbReference type="Proteomes" id="UP000481861">
    <property type="component" value="Unassembled WGS sequence"/>
</dbReference>
<comment type="caution">
    <text evidence="2">The sequence shown here is derived from an EMBL/GenBank/DDBJ whole genome shotgun (WGS) entry which is preliminary data.</text>
</comment>
<reference evidence="2 3" key="1">
    <citation type="submission" date="2020-01" db="EMBL/GenBank/DDBJ databases">
        <authorList>
            <consortium name="DOE Joint Genome Institute"/>
            <person name="Haridas S."/>
            <person name="Albert R."/>
            <person name="Binder M."/>
            <person name="Bloem J."/>
            <person name="Labutti K."/>
            <person name="Salamov A."/>
            <person name="Andreopoulos B."/>
            <person name="Baker S.E."/>
            <person name="Barry K."/>
            <person name="Bills G."/>
            <person name="Bluhm B.H."/>
            <person name="Cannon C."/>
            <person name="Castanera R."/>
            <person name="Culley D.E."/>
            <person name="Daum C."/>
            <person name="Ezra D."/>
            <person name="Gonzalez J.B."/>
            <person name="Henrissat B."/>
            <person name="Kuo A."/>
            <person name="Liang C."/>
            <person name="Lipzen A."/>
            <person name="Lutzoni F."/>
            <person name="Magnuson J."/>
            <person name="Mondo S."/>
            <person name="Nolan M."/>
            <person name="Ohm R."/>
            <person name="Pangilinan J."/>
            <person name="Park H.-J.H."/>
            <person name="Ramirez L."/>
            <person name="Alfaro M."/>
            <person name="Sun H."/>
            <person name="Tritt A."/>
            <person name="Yoshinaga Y."/>
            <person name="Zwiers L.-H.L."/>
            <person name="Turgeon B.G."/>
            <person name="Goodwin S.B."/>
            <person name="Spatafora J.W."/>
            <person name="Crous P.W."/>
            <person name="Grigoriev I.V."/>
        </authorList>
    </citation>
    <scope>NUCLEOTIDE SEQUENCE [LARGE SCALE GENOMIC DNA]</scope>
    <source>
        <strain evidence="2 3">CBS 611.86</strain>
    </source>
</reference>
<evidence type="ECO:0000313" key="2">
    <source>
        <dbReference type="EMBL" id="KAF2878241.1"/>
    </source>
</evidence>
<dbReference type="EMBL" id="JAADJZ010000001">
    <property type="protein sequence ID" value="KAF2878241.1"/>
    <property type="molecule type" value="Genomic_DNA"/>
</dbReference>
<dbReference type="AlphaFoldDB" id="A0A7C8MJC2"/>
<sequence length="243" mass="26605">EPGDAACNAATREETRGGHQRAIRQRSPSHRSQKSPVTRRCHGRVRACHRCHRCHPTPAGRCCGAAASGSGAPCSFLGRRADENTTQLHQPQYHPPPRPISAWPSGPLNLCAHSPPGDHLLPALHASLSRPAITATAACQLTHRHERSASSAWAFEYHNHCRASPPFPRALCRCRFDQPQGRLSSAGRQWRGGCLLETRAPFDSTTIRTLPSSVLLEHVEKALSTARTTPRTNLHIPANERPI</sequence>
<feature type="compositionally biased region" description="Basic residues" evidence="1">
    <location>
        <begin position="18"/>
        <end position="38"/>
    </location>
</feature>
<keyword evidence="3" id="KW-1185">Reference proteome</keyword>
<evidence type="ECO:0000313" key="3">
    <source>
        <dbReference type="Proteomes" id="UP000481861"/>
    </source>
</evidence>
<organism evidence="2 3">
    <name type="scientific">Massariosphaeria phaeospora</name>
    <dbReference type="NCBI Taxonomy" id="100035"/>
    <lineage>
        <taxon>Eukaryota</taxon>
        <taxon>Fungi</taxon>
        <taxon>Dikarya</taxon>
        <taxon>Ascomycota</taxon>
        <taxon>Pezizomycotina</taxon>
        <taxon>Dothideomycetes</taxon>
        <taxon>Pleosporomycetidae</taxon>
        <taxon>Pleosporales</taxon>
        <taxon>Pleosporales incertae sedis</taxon>
        <taxon>Massariosphaeria</taxon>
    </lineage>
</organism>
<accession>A0A7C8MJC2</accession>
<gene>
    <name evidence="2" type="ORF">BDV95DRAFT_634039</name>
</gene>
<protein>
    <submittedName>
        <fullName evidence="2">Uncharacterized protein</fullName>
    </submittedName>
</protein>
<name>A0A7C8MJC2_9PLEO</name>
<evidence type="ECO:0000256" key="1">
    <source>
        <dbReference type="SAM" id="MobiDB-lite"/>
    </source>
</evidence>